<feature type="domain" description="EF-hand" evidence="7">
    <location>
        <begin position="760"/>
        <end position="795"/>
    </location>
</feature>
<dbReference type="InterPro" id="IPR000261">
    <property type="entry name" value="EH_dom"/>
</dbReference>
<dbReference type="OrthoDB" id="2499658at2759"/>
<dbReference type="Gene3D" id="1.10.238.10">
    <property type="entry name" value="EF-hand"/>
    <property type="match status" value="2"/>
</dbReference>
<dbReference type="SMART" id="SM00027">
    <property type="entry name" value="EH"/>
    <property type="match status" value="2"/>
</dbReference>
<evidence type="ECO:0000256" key="1">
    <source>
        <dbReference type="ARBA" id="ARBA00022468"/>
    </source>
</evidence>
<feature type="region of interest" description="Disordered" evidence="3">
    <location>
        <begin position="2095"/>
        <end position="2124"/>
    </location>
</feature>
<dbReference type="SUPFAM" id="SSF55961">
    <property type="entry name" value="Bet v1-like"/>
    <property type="match status" value="1"/>
</dbReference>
<dbReference type="Gene3D" id="3.40.50.11210">
    <property type="entry name" value="Rap/Ran-GAP"/>
    <property type="match status" value="1"/>
</dbReference>
<dbReference type="InterPro" id="IPR008936">
    <property type="entry name" value="Rho_GTPase_activation_prot"/>
</dbReference>
<feature type="region of interest" description="Disordered" evidence="3">
    <location>
        <begin position="637"/>
        <end position="708"/>
    </location>
</feature>
<protein>
    <submittedName>
        <fullName evidence="8">GTPase-activating Rap/Ran-GAP domain-like protein 3</fullName>
    </submittedName>
</protein>
<dbReference type="CDD" id="cd00052">
    <property type="entry name" value="EH"/>
    <property type="match status" value="2"/>
</dbReference>
<feature type="region of interest" description="Disordered" evidence="3">
    <location>
        <begin position="178"/>
        <end position="205"/>
    </location>
</feature>
<organism evidence="8 9">
    <name type="scientific">Planoprotostelium fungivorum</name>
    <dbReference type="NCBI Taxonomy" id="1890364"/>
    <lineage>
        <taxon>Eukaryota</taxon>
        <taxon>Amoebozoa</taxon>
        <taxon>Evosea</taxon>
        <taxon>Variosea</taxon>
        <taxon>Cavosteliida</taxon>
        <taxon>Cavosteliaceae</taxon>
        <taxon>Planoprotostelium</taxon>
    </lineage>
</organism>
<feature type="domain" description="EH" evidence="5">
    <location>
        <begin position="727"/>
        <end position="809"/>
    </location>
</feature>
<feature type="compositionally biased region" description="Low complexity" evidence="3">
    <location>
        <begin position="1899"/>
        <end position="1917"/>
    </location>
</feature>
<dbReference type="SUPFAM" id="SSF111347">
    <property type="entry name" value="Rap/Ran-GAP"/>
    <property type="match status" value="1"/>
</dbReference>
<dbReference type="Proteomes" id="UP000241769">
    <property type="component" value="Unassembled WGS sequence"/>
</dbReference>
<accession>A0A2P6NLU3</accession>
<dbReference type="Gene3D" id="3.30.230.90">
    <property type="match status" value="1"/>
</dbReference>
<dbReference type="GO" id="GO:0043248">
    <property type="term" value="P:proteasome assembly"/>
    <property type="evidence" value="ECO:0007669"/>
    <property type="project" value="InterPro"/>
</dbReference>
<dbReference type="InterPro" id="IPR018247">
    <property type="entry name" value="EF_Hand_1_Ca_BS"/>
</dbReference>
<dbReference type="FunFam" id="3.40.50.11210:FF:000001">
    <property type="entry name" value="Ral GTPase-activating protein subunit alpha-1 isoform 1"/>
    <property type="match status" value="1"/>
</dbReference>
<dbReference type="PROSITE" id="PS50031">
    <property type="entry name" value="EH"/>
    <property type="match status" value="2"/>
</dbReference>
<feature type="region of interest" description="Disordered" evidence="3">
    <location>
        <begin position="933"/>
        <end position="968"/>
    </location>
</feature>
<dbReference type="InterPro" id="IPR000331">
    <property type="entry name" value="Rap/Ran_GAP_dom"/>
</dbReference>
<dbReference type="Pfam" id="PF00616">
    <property type="entry name" value="RasGAP"/>
    <property type="match status" value="1"/>
</dbReference>
<dbReference type="PANTHER" id="PTHR15711">
    <property type="entry name" value="RAP GTPASE-ACTIVATING PROTEIN"/>
    <property type="match status" value="1"/>
</dbReference>
<feature type="domain" description="EF-hand" evidence="7">
    <location>
        <begin position="859"/>
        <end position="894"/>
    </location>
</feature>
<feature type="domain" description="EH" evidence="5">
    <location>
        <begin position="826"/>
        <end position="909"/>
    </location>
</feature>
<evidence type="ECO:0000256" key="2">
    <source>
        <dbReference type="ARBA" id="ARBA00022837"/>
    </source>
</evidence>
<feature type="compositionally biased region" description="Polar residues" evidence="3">
    <location>
        <begin position="1846"/>
        <end position="1861"/>
    </location>
</feature>
<dbReference type="SMART" id="SM00054">
    <property type="entry name" value="EFh"/>
    <property type="match status" value="3"/>
</dbReference>
<dbReference type="Pfam" id="PF02145">
    <property type="entry name" value="Rap_GAP"/>
    <property type="match status" value="1"/>
</dbReference>
<evidence type="ECO:0000256" key="3">
    <source>
        <dbReference type="SAM" id="MobiDB-lite"/>
    </source>
</evidence>
<dbReference type="InterPro" id="IPR001936">
    <property type="entry name" value="RasGAP_dom"/>
</dbReference>
<evidence type="ECO:0000259" key="4">
    <source>
        <dbReference type="PROSITE" id="PS50018"/>
    </source>
</evidence>
<keyword evidence="9" id="KW-1185">Reference proteome</keyword>
<dbReference type="EMBL" id="MDYQ01000054">
    <property type="protein sequence ID" value="PRP84899.1"/>
    <property type="molecule type" value="Genomic_DNA"/>
</dbReference>
<dbReference type="PANTHER" id="PTHR15711:SF22">
    <property type="entry name" value="RAP-GAP DOMAIN-CONTAINING PROTEIN"/>
    <property type="match status" value="1"/>
</dbReference>
<dbReference type="InterPro" id="IPR053720">
    <property type="entry name" value="Psm_Assembly_Chaperone"/>
</dbReference>
<dbReference type="InterPro" id="IPR050989">
    <property type="entry name" value="Rap1_Ran_GAP"/>
</dbReference>
<feature type="region of interest" description="Disordered" evidence="3">
    <location>
        <begin position="1742"/>
        <end position="1761"/>
    </location>
</feature>
<dbReference type="Gene3D" id="3.30.530.20">
    <property type="match status" value="1"/>
</dbReference>
<dbReference type="GO" id="GO:0005737">
    <property type="term" value="C:cytoplasm"/>
    <property type="evidence" value="ECO:0007669"/>
    <property type="project" value="TreeGrafter"/>
</dbReference>
<dbReference type="InterPro" id="IPR011992">
    <property type="entry name" value="EF-hand-dom_pair"/>
</dbReference>
<name>A0A2P6NLU3_9EUKA</name>
<dbReference type="InParanoid" id="A0A2P6NLU3"/>
<dbReference type="GO" id="GO:0005509">
    <property type="term" value="F:calcium ion binding"/>
    <property type="evidence" value="ECO:0007669"/>
    <property type="project" value="InterPro"/>
</dbReference>
<dbReference type="PROSITE" id="PS50222">
    <property type="entry name" value="EF_HAND_2"/>
    <property type="match status" value="2"/>
</dbReference>
<dbReference type="SMART" id="SM00323">
    <property type="entry name" value="RasGAP"/>
    <property type="match status" value="1"/>
</dbReference>
<feature type="domain" description="Rap-GAP" evidence="6">
    <location>
        <begin position="418"/>
        <end position="630"/>
    </location>
</feature>
<dbReference type="Pfam" id="PF10178">
    <property type="entry name" value="PAC3"/>
    <property type="match status" value="1"/>
</dbReference>
<feature type="domain" description="Ras-GAP" evidence="4">
    <location>
        <begin position="1220"/>
        <end position="1444"/>
    </location>
</feature>
<dbReference type="InterPro" id="IPR018788">
    <property type="entry name" value="Proteasome_assmbl_chp_3"/>
</dbReference>
<feature type="compositionally biased region" description="Polar residues" evidence="3">
    <location>
        <begin position="187"/>
        <end position="196"/>
    </location>
</feature>
<dbReference type="PROSITE" id="PS00018">
    <property type="entry name" value="EF_HAND_1"/>
    <property type="match status" value="2"/>
</dbReference>
<dbReference type="InterPro" id="IPR035974">
    <property type="entry name" value="Rap/Ran-GAP_sf"/>
</dbReference>
<dbReference type="SUPFAM" id="SSF47473">
    <property type="entry name" value="EF-hand"/>
    <property type="match status" value="1"/>
</dbReference>
<dbReference type="PROSITE" id="PS50085">
    <property type="entry name" value="RAPGAP"/>
    <property type="match status" value="1"/>
</dbReference>
<dbReference type="SUPFAM" id="SSF48350">
    <property type="entry name" value="GTPase activation domain, GAP"/>
    <property type="match status" value="1"/>
</dbReference>
<keyword evidence="2" id="KW-0106">Calcium</keyword>
<feature type="compositionally biased region" description="Basic and acidic residues" evidence="3">
    <location>
        <begin position="1875"/>
        <end position="1894"/>
    </location>
</feature>
<evidence type="ECO:0000259" key="5">
    <source>
        <dbReference type="PROSITE" id="PS50031"/>
    </source>
</evidence>
<evidence type="ECO:0000313" key="9">
    <source>
        <dbReference type="Proteomes" id="UP000241769"/>
    </source>
</evidence>
<keyword evidence="1" id="KW-0343">GTPase activation</keyword>
<feature type="region of interest" description="Disordered" evidence="3">
    <location>
        <begin position="1845"/>
        <end position="1918"/>
    </location>
</feature>
<dbReference type="PROSITE" id="PS50018">
    <property type="entry name" value="RAS_GTPASE_ACTIV_2"/>
    <property type="match status" value="1"/>
</dbReference>
<comment type="caution">
    <text evidence="8">The sequence shown here is derived from an EMBL/GenBank/DDBJ whole genome shotgun (WGS) entry which is preliminary data.</text>
</comment>
<gene>
    <name evidence="8" type="ORF">PROFUN_07553</name>
</gene>
<reference evidence="8 9" key="1">
    <citation type="journal article" date="2018" name="Genome Biol. Evol.">
        <title>Multiple Roots of Fruiting Body Formation in Amoebozoa.</title>
        <authorList>
            <person name="Hillmann F."/>
            <person name="Forbes G."/>
            <person name="Novohradska S."/>
            <person name="Ferling I."/>
            <person name="Riege K."/>
            <person name="Groth M."/>
            <person name="Westermann M."/>
            <person name="Marz M."/>
            <person name="Spaller T."/>
            <person name="Winckler T."/>
            <person name="Schaap P."/>
            <person name="Glockner G."/>
        </authorList>
    </citation>
    <scope>NUCLEOTIDE SEQUENCE [LARGE SCALE GENOMIC DNA]</scope>
    <source>
        <strain evidence="8 9">Jena</strain>
    </source>
</reference>
<dbReference type="InterPro" id="IPR002048">
    <property type="entry name" value="EF_hand_dom"/>
</dbReference>
<dbReference type="GO" id="GO:0005096">
    <property type="term" value="F:GTPase activator activity"/>
    <property type="evidence" value="ECO:0007669"/>
    <property type="project" value="UniProtKB-KW"/>
</dbReference>
<dbReference type="InterPro" id="IPR023393">
    <property type="entry name" value="START-like_dom_sf"/>
</dbReference>
<evidence type="ECO:0000313" key="8">
    <source>
        <dbReference type="EMBL" id="PRP84899.1"/>
    </source>
</evidence>
<evidence type="ECO:0000259" key="6">
    <source>
        <dbReference type="PROSITE" id="PS50085"/>
    </source>
</evidence>
<dbReference type="Gene3D" id="1.10.506.10">
    <property type="entry name" value="GTPase Activation - p120gap, domain 1"/>
    <property type="match status" value="1"/>
</dbReference>
<dbReference type="Pfam" id="PF12763">
    <property type="entry name" value="EH"/>
    <property type="match status" value="2"/>
</dbReference>
<sequence>MMAMGIKPPQRGPTMANSQIAANIDGKRVDIVLQQFSDTLFILITQTGKMGTLLSATSEESSYHVKTLLGKRDSEILELYCRQIAQVLAAAGNTKSLLLGLGFKDEAVLTRPFLAKVDRRRNLLCVGFHTLQRAQQTLPERWKSMTSPLLDPNGLDGSPTMSKKAKRKSLAHIFVSSLSPKSNSTSPGHSPTNSPLLTEPFNIKDSDLPKLERGGSLRLKKTMAFFSKSRRNRDSDEFIVGNDASSTSSEPWLSKSFDKIKWQQSLPEDNVIVPSSPSLIDSACIQEGYQVELGQFHDVHNPEEDDRDERSTEYLIEDVHKDTPFYAEFMAGKEHTNLIGTNEDGGIPDFPVILSLELPGTDDKKGYLRTKKGNFRYIIPNAFTSSVKEMIRFTKNLYPDVANVKFVESSSGQLVDKLVEYEQQGAVKRYKFGVLYMRDGQTTDDEMYTNTETSQEYEEFLKLLGDRVSLQGWTGFRGGLDVKANTTGSESIVATMEDFKIMYHVSTLLPFQPEDLQRVERKRHLGNDVVVVIFKEGKKAFNPLVMKSHFNHVFIVVQRGSDRKYHVEVANKPGVRTYGPYVPFPAKFEGGSKFREWLLSKMINAERACMQAPEFKGKMMRTAKELLGEMVNEFRPNGAKPISRARNASFESASREKELKKTPSIVRRLGRGRSSVDVGEHSSSPRIEVSPSPPIERHSRPSSSASYESNLREIRTSAVYGQITQLEVGEMRSAFEMVDTDNDSLVTASEVAAFFLGTGLGQNDLNKIWRLADLDRDGRLNQSEFSVLYHLTIWRLRGVDVPDSLPPTLQSFLTDRDSSVVLDIDTKIGYLQSFYDADKDKDGIISIHDAAPFFINMGLSPNDVAKIWALSDGNKDRKLDFDEFAIAQVLIQRRLDGQSMPKTLPADLLALRDLLKREFDLIVVEYRTRGGSESLGASKRRERAPSKEVESSSLPGNEEPPESPNTRKKSLNLKARQVPLLAAINQSSSSIIGVLKSSPRSPRCEDSNARVHLTLPATQRYVYTMMSVEGRVDELRLALTNELFPHSRKASSGEDYRIYQDVYEPRRFTFEASFNNRQQQKLWFEVATRAFDRMQDMLEEAPIVMCLKQVVKGVALVERVSSHLTMDVGSSKRGASIGRRSSGALLFNTELRTSSSAPVSPLKNRTGSSIGDDVEDNTRRLVNSLSLSSRNAANSESQQLCKDLLEQPSLVIDVVNKAIDIQSLSSLLHRFFTMHHREWDLFKWAVDSEITTNMDSLQVIFRGDSLAARTLYLRTMTEEGMQFLSHIYAPLMDKISNHKAVGEGEDKVFLSLECEFKKKELSSEEEENLRWYIDTATEFLGALCLSADSLPRYYIVVDETLNCISSIRKSFAYLRSSLERNLDMETPENRHYLLCSIIFLRFCCPGLTSPKTFGLLPPEWNEKARVHIQRRLINVSKLIQIVANRAGGMTYHPLYEDFLEKQGAKVSKFVYTVTTDDAAQIQRRKLSLTGKMRTSMDDFIPPHSQSSSDLMAVYKQPTDPQAQEIEDQLRDYLQNHYLTARSNSTMAEMSYQMQQQAVLDAHRGIMKCEWKSIRSSRKREMALWEAKGKEHLYKVVCKFRADLGLLYDIIKHFSNFVKFCPFITHAEPLEIYDDNASDWYIQTKGGIGSTSRDYVFTNRTFSNEKMAISCYYSVNNEKAPPTKFTRGSIKESGFILERDILDPEITTMVAVVNWSGGNAPYKRTSEPATEIYKAMKAVHKYADRSSSHPPSHTMSRKRGLERNRDILDKLSDEEKHLKLCDIVKDIMRASGLSSMNLKSLRQGVEHEVGHWSNVCPGEEFLHFLRRNNFDIEFNGPLTATRVYCTPRQNRNAASHPSSTRGSSKEQRNQQHKGSTKGDFHERRRKDVVLSREPVRAVQTTRSSVNVTPPPTTKSTTPLRDDSEMVDELFASLREFKRKADEAQISQHEENFKRKIMERGPSDLPSTLLEIMGRDVAIVRVMQELHEQGWSKHSYVITLDEQVRAARVLQTTVNEDMRDLLRHFYVFTTDESVSPTCIGERTERFEEETPSEDNIGGLFRELKEVEVKMARSDVKRGRISIKKRIIEEKLQWTTAEEERREGGDVKRKLEELEEREKEQERRRGELRELHLDVHKVVDHYDATGSM</sequence>
<evidence type="ECO:0000259" key="7">
    <source>
        <dbReference type="PROSITE" id="PS50222"/>
    </source>
</evidence>
<proteinExistence type="predicted"/>
<dbReference type="GO" id="GO:0051056">
    <property type="term" value="P:regulation of small GTPase mediated signal transduction"/>
    <property type="evidence" value="ECO:0007669"/>
    <property type="project" value="InterPro"/>
</dbReference>